<dbReference type="InterPro" id="IPR029058">
    <property type="entry name" value="AB_hydrolase_fold"/>
</dbReference>
<name>A0A560HHD1_9PROT</name>
<evidence type="ECO:0000313" key="3">
    <source>
        <dbReference type="EMBL" id="TWB45856.1"/>
    </source>
</evidence>
<keyword evidence="4" id="KW-1185">Reference proteome</keyword>
<dbReference type="EMBL" id="VITR01000001">
    <property type="protein sequence ID" value="TWB45856.1"/>
    <property type="molecule type" value="Genomic_DNA"/>
</dbReference>
<comment type="caution">
    <text evidence="3">The sequence shown here is derived from an EMBL/GenBank/DDBJ whole genome shotgun (WGS) entry which is preliminary data.</text>
</comment>
<dbReference type="SUPFAM" id="SSF53474">
    <property type="entry name" value="alpha/beta-Hydrolases"/>
    <property type="match status" value="1"/>
</dbReference>
<evidence type="ECO:0000256" key="2">
    <source>
        <dbReference type="SAM" id="SignalP"/>
    </source>
</evidence>
<evidence type="ECO:0000256" key="1">
    <source>
        <dbReference type="SAM" id="MobiDB-lite"/>
    </source>
</evidence>
<dbReference type="AlphaFoldDB" id="A0A560HHD1"/>
<accession>A0A560HHD1</accession>
<dbReference type="Proteomes" id="UP000315751">
    <property type="component" value="Unassembled WGS sequence"/>
</dbReference>
<keyword evidence="2" id="KW-0732">Signal</keyword>
<protein>
    <submittedName>
        <fullName evidence="3">DUF3089 family protein</fullName>
    </submittedName>
</protein>
<evidence type="ECO:0000313" key="4">
    <source>
        <dbReference type="Proteomes" id="UP000315751"/>
    </source>
</evidence>
<organism evidence="3 4">
    <name type="scientific">Nitrospirillum amazonense</name>
    <dbReference type="NCBI Taxonomy" id="28077"/>
    <lineage>
        <taxon>Bacteria</taxon>
        <taxon>Pseudomonadati</taxon>
        <taxon>Pseudomonadota</taxon>
        <taxon>Alphaproteobacteria</taxon>
        <taxon>Rhodospirillales</taxon>
        <taxon>Azospirillaceae</taxon>
        <taxon>Nitrospirillum</taxon>
    </lineage>
</organism>
<reference evidence="3 4" key="1">
    <citation type="submission" date="2019-06" db="EMBL/GenBank/DDBJ databases">
        <title>Genomic Encyclopedia of Type Strains, Phase IV (KMG-V): Genome sequencing to study the core and pangenomes of soil and plant-associated prokaryotes.</title>
        <authorList>
            <person name="Whitman W."/>
        </authorList>
    </citation>
    <scope>NUCLEOTIDE SEQUENCE [LARGE SCALE GENOMIC DNA]</scope>
    <source>
        <strain evidence="3 4">BR 11622</strain>
    </source>
</reference>
<gene>
    <name evidence="3" type="ORF">FBZ90_101191</name>
</gene>
<feature type="signal peptide" evidence="2">
    <location>
        <begin position="1"/>
        <end position="22"/>
    </location>
</feature>
<dbReference type="Pfam" id="PF11288">
    <property type="entry name" value="DUF3089"/>
    <property type="match status" value="1"/>
</dbReference>
<proteinExistence type="predicted"/>
<sequence length="368" mass="38973">MKIAPACLLALALVCQPGPTRAADTPGAPAPVTPFADQAQPPAPDYGRPESWAARPGAPGASTAVPPGASPEAASAAAGVDVFYVHPTTYRSRDHWNQDIADATVNAWTDASVIARQASVFNGCCRIFAPRYRQGSSLAFSTMAGDGAKAFDLAYSDVERAFDHYMAHDNGGRPFILAGHSQGAVHLTRLLERRIDGTPLARQLVAAYTIGTNLSEGDFPLTYKTLALCDTPAQTHCVIGWNSVLPEADIALFAKAGEARYVQRHGDNPGKTLVCVNPLTFDRARPAAGVERSLGAVPGDPGEGPLQPLRPHAVSARCDRGYLVVEPAADLGLKPLPGGLMHYHDYGLFYADIRANIAQRIQAFQAGN</sequence>
<feature type="region of interest" description="Disordered" evidence="1">
    <location>
        <begin position="20"/>
        <end position="72"/>
    </location>
</feature>
<dbReference type="RefSeq" id="WP_186455533.1">
    <property type="nucleotide sequence ID" value="NZ_VITR01000001.1"/>
</dbReference>
<feature type="chain" id="PRO_5021848863" evidence="2">
    <location>
        <begin position="23"/>
        <end position="368"/>
    </location>
</feature>
<dbReference type="InterPro" id="IPR021440">
    <property type="entry name" value="DUF3089"/>
</dbReference>